<sequence length="506" mass="57657">MTVLTADVVQGFVGSVLSSRFDGRSSSPDFHKECWELCCSPEKFVAIAAPRGHAKSTGVTLGYGLATLLFRERKFMLLVSDTEAQASLFLGTFKQELQDNQDLIDLFGLKRNDKGLVQFAKDTETDIIVECQDGHKFRIIAKGAEQKLRGLIWNGSRPDIIMCDDMENDELVMNKERREKMRKWFKGALLPCRSDSGIIRMVGTILHADSLLERMMPNPSDKMTVVEELKQYSKRKGMWKAVKYRAHNSDFSKLLWASKKSAAEFKMLYEEAVKDGTTDIYSQEYLNEPIDESVSFFKKGDFLPITEEARKARLNYYITADLAISESEKADFSVFVVAGVDEDKIIHVKNVIRERMDGKEIVDTFMALQKLYNPVAMGVEDMQISKAIGPFLREEMIKNNTFISLLPLKHGGKDKTTRARSVQARLRAHGMKFDKEGDWYPIFENECLAFPRGKHDDQVDAFAYLGLMLDMLIEAPTQQETEEEEYLEELEGSDLNNQGRDSYTGY</sequence>
<dbReference type="InterPro" id="IPR035421">
    <property type="entry name" value="Terminase_6C"/>
</dbReference>
<evidence type="ECO:0000256" key="4">
    <source>
        <dbReference type="ARBA" id="ARBA00023219"/>
    </source>
</evidence>
<dbReference type="InterPro" id="IPR027417">
    <property type="entry name" value="P-loop_NTPase"/>
</dbReference>
<name>A0A6J7WVQ8_9CAUD</name>
<gene>
    <name evidence="6" type="ORF">UFOVP128_4</name>
    <name evidence="7" type="ORF">UFOVP243_40</name>
</gene>
<dbReference type="Gene3D" id="3.30.420.240">
    <property type="match status" value="1"/>
</dbReference>
<accession>A0A6J7WVQ8</accession>
<keyword evidence="2" id="KW-0547">Nucleotide-binding</keyword>
<dbReference type="EMBL" id="LR796239">
    <property type="protein sequence ID" value="CAB4130510.1"/>
    <property type="molecule type" value="Genomic_DNA"/>
</dbReference>
<evidence type="ECO:0000256" key="2">
    <source>
        <dbReference type="ARBA" id="ARBA00022741"/>
    </source>
</evidence>
<feature type="domain" description="Terminase large subunit gp17-like C-terminal" evidence="5">
    <location>
        <begin position="319"/>
        <end position="465"/>
    </location>
</feature>
<keyword evidence="1" id="KW-1188">Viral release from host cell</keyword>
<reference evidence="7" key="1">
    <citation type="submission" date="2020-05" db="EMBL/GenBank/DDBJ databases">
        <authorList>
            <person name="Chiriac C."/>
            <person name="Salcher M."/>
            <person name="Ghai R."/>
            <person name="Kavagutti S V."/>
        </authorList>
    </citation>
    <scope>NUCLEOTIDE SEQUENCE</scope>
</reference>
<proteinExistence type="predicted"/>
<keyword evidence="3" id="KW-0067">ATP-binding</keyword>
<dbReference type="Pfam" id="PF17289">
    <property type="entry name" value="Terminase_6C"/>
    <property type="match status" value="1"/>
</dbReference>
<evidence type="ECO:0000313" key="7">
    <source>
        <dbReference type="EMBL" id="CAB5222071.1"/>
    </source>
</evidence>
<organism evidence="7">
    <name type="scientific">uncultured Caudovirales phage</name>
    <dbReference type="NCBI Taxonomy" id="2100421"/>
    <lineage>
        <taxon>Viruses</taxon>
        <taxon>Duplodnaviria</taxon>
        <taxon>Heunggongvirae</taxon>
        <taxon>Uroviricota</taxon>
        <taxon>Caudoviricetes</taxon>
        <taxon>Peduoviridae</taxon>
        <taxon>Maltschvirus</taxon>
        <taxon>Maltschvirus maltsch</taxon>
    </lineage>
</organism>
<evidence type="ECO:0000259" key="5">
    <source>
        <dbReference type="Pfam" id="PF17289"/>
    </source>
</evidence>
<protein>
    <submittedName>
        <fullName evidence="7">Terminase RNaseH-like domain containing protein</fullName>
    </submittedName>
</protein>
<dbReference type="EMBL" id="LR798296">
    <property type="protein sequence ID" value="CAB5222071.1"/>
    <property type="molecule type" value="Genomic_DNA"/>
</dbReference>
<keyword evidence="4" id="KW-0231">Viral genome packaging</keyword>
<evidence type="ECO:0000256" key="3">
    <source>
        <dbReference type="ARBA" id="ARBA00022840"/>
    </source>
</evidence>
<dbReference type="Gene3D" id="3.40.50.300">
    <property type="entry name" value="P-loop containing nucleotide triphosphate hydrolases"/>
    <property type="match status" value="1"/>
</dbReference>
<dbReference type="GO" id="GO:0005524">
    <property type="term" value="F:ATP binding"/>
    <property type="evidence" value="ECO:0007669"/>
    <property type="project" value="UniProtKB-KW"/>
</dbReference>
<evidence type="ECO:0000313" key="6">
    <source>
        <dbReference type="EMBL" id="CAB4130510.1"/>
    </source>
</evidence>
<evidence type="ECO:0000256" key="1">
    <source>
        <dbReference type="ARBA" id="ARBA00022612"/>
    </source>
</evidence>